<reference evidence="3" key="1">
    <citation type="journal article" date="2020" name="Stud. Mycol.">
        <title>101 Dothideomycetes genomes: a test case for predicting lifestyles and emergence of pathogens.</title>
        <authorList>
            <person name="Haridas S."/>
            <person name="Albert R."/>
            <person name="Binder M."/>
            <person name="Bloem J."/>
            <person name="Labutti K."/>
            <person name="Salamov A."/>
            <person name="Andreopoulos B."/>
            <person name="Baker S."/>
            <person name="Barry K."/>
            <person name="Bills G."/>
            <person name="Bluhm B."/>
            <person name="Cannon C."/>
            <person name="Castanera R."/>
            <person name="Culley D."/>
            <person name="Daum C."/>
            <person name="Ezra D."/>
            <person name="Gonzalez J."/>
            <person name="Henrissat B."/>
            <person name="Kuo A."/>
            <person name="Liang C."/>
            <person name="Lipzen A."/>
            <person name="Lutzoni F."/>
            <person name="Magnuson J."/>
            <person name="Mondo S."/>
            <person name="Nolan M."/>
            <person name="Ohm R."/>
            <person name="Pangilinan J."/>
            <person name="Park H.-J."/>
            <person name="Ramirez L."/>
            <person name="Alfaro M."/>
            <person name="Sun H."/>
            <person name="Tritt A."/>
            <person name="Yoshinaga Y."/>
            <person name="Zwiers L.-H."/>
            <person name="Turgeon B."/>
            <person name="Goodwin S."/>
            <person name="Spatafora J."/>
            <person name="Crous P."/>
            <person name="Grigoriev I."/>
        </authorList>
    </citation>
    <scope>NUCLEOTIDE SEQUENCE</scope>
    <source>
        <strain evidence="3">CBS 122681</strain>
    </source>
</reference>
<dbReference type="SUPFAM" id="SSF48452">
    <property type="entry name" value="TPR-like"/>
    <property type="match status" value="2"/>
</dbReference>
<evidence type="ECO:0000259" key="1">
    <source>
        <dbReference type="Pfam" id="PF00931"/>
    </source>
</evidence>
<dbReference type="PANTHER" id="PTHR35205">
    <property type="entry name" value="NB-ARC AND TPR DOMAIN PROTEIN"/>
    <property type="match status" value="1"/>
</dbReference>
<dbReference type="Gene3D" id="3.40.50.300">
    <property type="entry name" value="P-loop containing nucleotide triphosphate hydrolases"/>
    <property type="match status" value="1"/>
</dbReference>
<evidence type="ECO:0000313" key="4">
    <source>
        <dbReference type="Proteomes" id="UP000799324"/>
    </source>
</evidence>
<name>A0A6A6TAM4_9PLEO</name>
<dbReference type="Pfam" id="PF00931">
    <property type="entry name" value="NB-ARC"/>
    <property type="match status" value="1"/>
</dbReference>
<feature type="domain" description="DUF7779" evidence="2">
    <location>
        <begin position="274"/>
        <end position="361"/>
    </location>
</feature>
<dbReference type="Pfam" id="PF25000">
    <property type="entry name" value="DUF7779"/>
    <property type="match status" value="1"/>
</dbReference>
<dbReference type="SUPFAM" id="SSF52540">
    <property type="entry name" value="P-loop containing nucleoside triphosphate hydrolases"/>
    <property type="match status" value="1"/>
</dbReference>
<evidence type="ECO:0000313" key="3">
    <source>
        <dbReference type="EMBL" id="KAF2656291.1"/>
    </source>
</evidence>
<gene>
    <name evidence="3" type="ORF">K491DRAFT_656822</name>
</gene>
<dbReference type="GO" id="GO:0043531">
    <property type="term" value="F:ADP binding"/>
    <property type="evidence" value="ECO:0007669"/>
    <property type="project" value="InterPro"/>
</dbReference>
<dbReference type="InterPro" id="IPR056681">
    <property type="entry name" value="DUF7779"/>
</dbReference>
<dbReference type="EMBL" id="MU004338">
    <property type="protein sequence ID" value="KAF2656291.1"/>
    <property type="molecule type" value="Genomic_DNA"/>
</dbReference>
<sequence>MVPVARDKNFYARDNTIRAIEQHLCPDKISEVEANKPANFPRTYAIYGPGGMGKTQIAAHFVTEHQSTFDAVFWVRGEDSSKIAQDYKDIAVDLGLVPKDSVDATDLEYTKDILKRWLVNPVKNRIGDDTAKSELASWLLVFDGVEDGSVLNEVWPYNGPGSILVTSRNPHSWSASWELRPFNVHDAAEFLLRHTERDPPDEEKAAAAAVANRLGGLPLALSQMAGIIVHRNLSFKEFLHLYDKQQGPQEFLDLRLMNPRPSLSNYEYNVASVWAFDRLDAGGALINVLSMLDPDGISEKIFAAPILDSDSPFISQLKANYVSARNELLARSLISGNKKEKRLFIHKLVQDVARSKMRQVETRNNFLACFQLICGVWPFEQLTWRHGIARWEACEELVPHVQRLKTMYLSLTPSTDSFDEYDFARLLIDAGWYTHERGNSPDAILFNNMAQHICESLKLRLLENPDLGRKGNVTLARLNYSLVEITHNRGCIALEINEPSDAIKYHTLFNETMVKESSRSEHEDMRLAISWNELGNAHMLNGDWSKGEECFLTSIEEMRKFKDFRPTTISLPLANLGLSYWLQGKTDVAYHTLMQGLRDREQEYGPDDRVSFITGRFFHAIGNVKDSVDYHRRALMHYKSTLGNRHHRTADLFVKMAEHHIRLNKNGMALALLDHAFEAYSSSNTFVPEKARAWWMRHKALKAQGKLDEAGVELDKCFQVYRRWVEERQREGTWGGVLKRAEDLEDRDIDPLIVFWSK</sequence>
<keyword evidence="4" id="KW-1185">Reference proteome</keyword>
<dbReference type="InterPro" id="IPR002182">
    <property type="entry name" value="NB-ARC"/>
</dbReference>
<dbReference type="PANTHER" id="PTHR35205:SF1">
    <property type="entry name" value="ZU5 DOMAIN-CONTAINING PROTEIN"/>
    <property type="match status" value="1"/>
</dbReference>
<protein>
    <submittedName>
        <fullName evidence="3">TPR-like protein</fullName>
    </submittedName>
</protein>
<dbReference type="Proteomes" id="UP000799324">
    <property type="component" value="Unassembled WGS sequence"/>
</dbReference>
<dbReference type="InterPro" id="IPR027417">
    <property type="entry name" value="P-loop_NTPase"/>
</dbReference>
<dbReference type="OrthoDB" id="6161812at2759"/>
<accession>A0A6A6TAM4</accession>
<feature type="domain" description="NB-ARC" evidence="1">
    <location>
        <begin position="43"/>
        <end position="115"/>
    </location>
</feature>
<evidence type="ECO:0000259" key="2">
    <source>
        <dbReference type="Pfam" id="PF25000"/>
    </source>
</evidence>
<dbReference type="PRINTS" id="PR00364">
    <property type="entry name" value="DISEASERSIST"/>
</dbReference>
<dbReference type="AlphaFoldDB" id="A0A6A6TAM4"/>
<dbReference type="InterPro" id="IPR011990">
    <property type="entry name" value="TPR-like_helical_dom_sf"/>
</dbReference>
<proteinExistence type="predicted"/>
<organism evidence="3 4">
    <name type="scientific">Lophiostoma macrostomum CBS 122681</name>
    <dbReference type="NCBI Taxonomy" id="1314788"/>
    <lineage>
        <taxon>Eukaryota</taxon>
        <taxon>Fungi</taxon>
        <taxon>Dikarya</taxon>
        <taxon>Ascomycota</taxon>
        <taxon>Pezizomycotina</taxon>
        <taxon>Dothideomycetes</taxon>
        <taxon>Pleosporomycetidae</taxon>
        <taxon>Pleosporales</taxon>
        <taxon>Lophiostomataceae</taxon>
        <taxon>Lophiostoma</taxon>
    </lineage>
</organism>
<dbReference type="Gene3D" id="1.25.40.10">
    <property type="entry name" value="Tetratricopeptide repeat domain"/>
    <property type="match status" value="2"/>
</dbReference>